<comment type="caution">
    <text evidence="3">The sequence shown here is derived from an EMBL/GenBank/DDBJ whole genome shotgun (WGS) entry which is preliminary data.</text>
</comment>
<evidence type="ECO:0000256" key="1">
    <source>
        <dbReference type="SAM" id="Phobius"/>
    </source>
</evidence>
<dbReference type="InterPro" id="IPR036890">
    <property type="entry name" value="HATPase_C_sf"/>
</dbReference>
<dbReference type="InterPro" id="IPR050640">
    <property type="entry name" value="Bact_2-comp_sensor_kinase"/>
</dbReference>
<keyword evidence="1" id="KW-0472">Membrane</keyword>
<dbReference type="GO" id="GO:0000155">
    <property type="term" value="F:phosphorelay sensor kinase activity"/>
    <property type="evidence" value="ECO:0007669"/>
    <property type="project" value="InterPro"/>
</dbReference>
<sequence>MNFNKKYGKAINVLIHICFWIGFIAIPAILPKPQHRPFHPPFHPGLHPDIQIIAIAIGLQIGYFYLNYFVFFNLFKTRRYYLFFIVNLAILSVIFVIRCVYNRFDGLNMMIFRELSPYIFFFLAGTSLRIIRDQFRLQSELLENEVTFLRNQINPHFLFNVLNMVNSFARTRPELIEPTVEKLSNLMRYMLYNTDKQTSLMDEVEHLNNYIELQRTRYNDSVKISYHTEGEIPDKTIEPMLLIPIVENAFKHGTALIDSPEIHIKLTSSDKTLSLEVSNRYKNDLQENLSPYSGIGLQNIIRRLELLYPDSHVLNHFSENGWYKIQLTIAL</sequence>
<keyword evidence="1" id="KW-1133">Transmembrane helix</keyword>
<gene>
    <name evidence="3" type="ORF">PJIAN_316</name>
</gene>
<dbReference type="Pfam" id="PF06580">
    <property type="entry name" value="His_kinase"/>
    <property type="match status" value="1"/>
</dbReference>
<organism evidence="3 4">
    <name type="scientific">Paludibacter jiangxiensis</name>
    <dbReference type="NCBI Taxonomy" id="681398"/>
    <lineage>
        <taxon>Bacteria</taxon>
        <taxon>Pseudomonadati</taxon>
        <taxon>Bacteroidota</taxon>
        <taxon>Bacteroidia</taxon>
        <taxon>Bacteroidales</taxon>
        <taxon>Paludibacteraceae</taxon>
        <taxon>Paludibacter</taxon>
    </lineage>
</organism>
<dbReference type="Gene3D" id="3.30.565.10">
    <property type="entry name" value="Histidine kinase-like ATPase, C-terminal domain"/>
    <property type="match status" value="1"/>
</dbReference>
<dbReference type="PANTHER" id="PTHR34220:SF7">
    <property type="entry name" value="SENSOR HISTIDINE KINASE YPDA"/>
    <property type="match status" value="1"/>
</dbReference>
<dbReference type="Proteomes" id="UP000076586">
    <property type="component" value="Unassembled WGS sequence"/>
</dbReference>
<protein>
    <submittedName>
        <fullName evidence="3">Histidine kinase</fullName>
    </submittedName>
</protein>
<evidence type="ECO:0000313" key="3">
    <source>
        <dbReference type="EMBL" id="GAT62713.1"/>
    </source>
</evidence>
<dbReference type="OrthoDB" id="9809908at2"/>
<proteinExistence type="predicted"/>
<dbReference type="InterPro" id="IPR010559">
    <property type="entry name" value="Sig_transdc_His_kin_internal"/>
</dbReference>
<dbReference type="PANTHER" id="PTHR34220">
    <property type="entry name" value="SENSOR HISTIDINE KINASE YPDA"/>
    <property type="match status" value="1"/>
</dbReference>
<evidence type="ECO:0000313" key="4">
    <source>
        <dbReference type="Proteomes" id="UP000076586"/>
    </source>
</evidence>
<dbReference type="RefSeq" id="WP_068703273.1">
    <property type="nucleotide sequence ID" value="NZ_BDCR01000003.1"/>
</dbReference>
<keyword evidence="3" id="KW-0418">Kinase</keyword>
<feature type="domain" description="Signal transduction histidine kinase internal region" evidence="2">
    <location>
        <begin position="145"/>
        <end position="221"/>
    </location>
</feature>
<keyword evidence="1" id="KW-0812">Transmembrane</keyword>
<dbReference type="GO" id="GO:0016020">
    <property type="term" value="C:membrane"/>
    <property type="evidence" value="ECO:0007669"/>
    <property type="project" value="InterPro"/>
</dbReference>
<dbReference type="AlphaFoldDB" id="A0A170ZIZ4"/>
<feature type="transmembrane region" description="Helical" evidence="1">
    <location>
        <begin position="80"/>
        <end position="103"/>
    </location>
</feature>
<dbReference type="STRING" id="681398.PJIAN_316"/>
<accession>A0A170ZIZ4</accession>
<feature type="transmembrane region" description="Helical" evidence="1">
    <location>
        <begin position="50"/>
        <end position="68"/>
    </location>
</feature>
<keyword evidence="3" id="KW-0808">Transferase</keyword>
<name>A0A170ZIZ4_9BACT</name>
<dbReference type="EMBL" id="BDCR01000003">
    <property type="protein sequence ID" value="GAT62713.1"/>
    <property type="molecule type" value="Genomic_DNA"/>
</dbReference>
<dbReference type="SUPFAM" id="SSF55874">
    <property type="entry name" value="ATPase domain of HSP90 chaperone/DNA topoisomerase II/histidine kinase"/>
    <property type="match status" value="1"/>
</dbReference>
<keyword evidence="4" id="KW-1185">Reference proteome</keyword>
<reference evidence="4" key="2">
    <citation type="journal article" date="2017" name="Genome Announc.">
        <title>Draft genome sequence of Paludibacter jiangxiensis NM7(T), a propionate-producing fermentative bacterium.</title>
        <authorList>
            <person name="Qiu Y.-L."/>
            <person name="Tourlousse D.M."/>
            <person name="Matsuura N."/>
            <person name="Ohashi A."/>
            <person name="Sekiguchi Y."/>
        </authorList>
    </citation>
    <scope>NUCLEOTIDE SEQUENCE [LARGE SCALE GENOMIC DNA]</scope>
    <source>
        <strain evidence="4">NM7</strain>
    </source>
</reference>
<reference evidence="4" key="1">
    <citation type="submission" date="2016-04" db="EMBL/GenBank/DDBJ databases">
        <title>Draft genome sequence of Paludibacter jiangxiensis strain NM7.</title>
        <authorList>
            <person name="Qiu Y."/>
            <person name="Matsuura N."/>
            <person name="Ohashi A."/>
            <person name="Tourlousse M.D."/>
            <person name="Sekiguchi Y."/>
        </authorList>
    </citation>
    <scope>NUCLEOTIDE SEQUENCE [LARGE SCALE GENOMIC DNA]</scope>
    <source>
        <strain evidence="4">NM7</strain>
    </source>
</reference>
<feature type="transmembrane region" description="Helical" evidence="1">
    <location>
        <begin position="12"/>
        <end position="30"/>
    </location>
</feature>
<evidence type="ECO:0000259" key="2">
    <source>
        <dbReference type="Pfam" id="PF06580"/>
    </source>
</evidence>